<dbReference type="Proteomes" id="UP000494206">
    <property type="component" value="Unassembled WGS sequence"/>
</dbReference>
<reference evidence="8 9" key="1">
    <citation type="submission" date="2020-04" db="EMBL/GenBank/DDBJ databases">
        <authorList>
            <person name="Laetsch R D."/>
            <person name="Stevens L."/>
            <person name="Kumar S."/>
            <person name="Blaxter L. M."/>
        </authorList>
    </citation>
    <scope>NUCLEOTIDE SEQUENCE [LARGE SCALE GENOMIC DNA]</scope>
</reference>
<keyword evidence="4 7" id="KW-1133">Transmembrane helix</keyword>
<dbReference type="InterPro" id="IPR049941">
    <property type="entry name" value="LPLAT_7/PORCN-like"/>
</dbReference>
<dbReference type="Pfam" id="PF03062">
    <property type="entry name" value="MBOAT"/>
    <property type="match status" value="1"/>
</dbReference>
<dbReference type="GO" id="GO:0016020">
    <property type="term" value="C:membrane"/>
    <property type="evidence" value="ECO:0007669"/>
    <property type="project" value="UniProtKB-SubCell"/>
</dbReference>
<comment type="caution">
    <text evidence="8">The sequence shown here is derived from an EMBL/GenBank/DDBJ whole genome shotgun (WGS) entry which is preliminary data.</text>
</comment>
<keyword evidence="6" id="KW-0012">Acyltransferase</keyword>
<dbReference type="AlphaFoldDB" id="A0A8S1F5S5"/>
<evidence type="ECO:0000256" key="6">
    <source>
        <dbReference type="ARBA" id="ARBA00023315"/>
    </source>
</evidence>
<feature type="transmembrane region" description="Helical" evidence="7">
    <location>
        <begin position="131"/>
        <end position="153"/>
    </location>
</feature>
<accession>A0A8S1F5S5</accession>
<evidence type="ECO:0000256" key="2">
    <source>
        <dbReference type="ARBA" id="ARBA00022679"/>
    </source>
</evidence>
<keyword evidence="5 7" id="KW-0472">Membrane</keyword>
<feature type="transmembrane region" description="Helical" evidence="7">
    <location>
        <begin position="407"/>
        <end position="426"/>
    </location>
</feature>
<evidence type="ECO:0000313" key="8">
    <source>
        <dbReference type="EMBL" id="CAB3409086.1"/>
    </source>
</evidence>
<keyword evidence="3 7" id="KW-0812">Transmembrane</keyword>
<dbReference type="EMBL" id="CADEPM010000008">
    <property type="protein sequence ID" value="CAB3409086.1"/>
    <property type="molecule type" value="Genomic_DNA"/>
</dbReference>
<protein>
    <recommendedName>
        <fullName evidence="10">MBOAT family protein</fullName>
    </recommendedName>
</protein>
<dbReference type="InterPro" id="IPR004299">
    <property type="entry name" value="MBOAT_fam"/>
</dbReference>
<name>A0A8S1F5S5_9PELO</name>
<proteinExistence type="predicted"/>
<dbReference type="PANTHER" id="PTHR13906">
    <property type="entry name" value="PORCUPINE"/>
    <property type="match status" value="1"/>
</dbReference>
<evidence type="ECO:0000256" key="7">
    <source>
        <dbReference type="SAM" id="Phobius"/>
    </source>
</evidence>
<keyword evidence="9" id="KW-1185">Reference proteome</keyword>
<gene>
    <name evidence="8" type="ORF">CBOVIS_LOCUS10779</name>
</gene>
<feature type="transmembrane region" description="Helical" evidence="7">
    <location>
        <begin position="35"/>
        <end position="52"/>
    </location>
</feature>
<dbReference type="GO" id="GO:0016746">
    <property type="term" value="F:acyltransferase activity"/>
    <property type="evidence" value="ECO:0007669"/>
    <property type="project" value="UniProtKB-KW"/>
</dbReference>
<evidence type="ECO:0000256" key="4">
    <source>
        <dbReference type="ARBA" id="ARBA00022989"/>
    </source>
</evidence>
<evidence type="ECO:0000256" key="3">
    <source>
        <dbReference type="ARBA" id="ARBA00022692"/>
    </source>
</evidence>
<evidence type="ECO:0000256" key="5">
    <source>
        <dbReference type="ARBA" id="ARBA00023136"/>
    </source>
</evidence>
<feature type="transmembrane region" description="Helical" evidence="7">
    <location>
        <begin position="64"/>
        <end position="88"/>
    </location>
</feature>
<comment type="subcellular location">
    <subcellularLocation>
        <location evidence="1">Membrane</location>
        <topology evidence="1">Multi-pass membrane protein</topology>
    </subcellularLocation>
</comment>
<evidence type="ECO:0008006" key="10">
    <source>
        <dbReference type="Google" id="ProtNLM"/>
    </source>
</evidence>
<dbReference type="OrthoDB" id="286734at2759"/>
<keyword evidence="2" id="KW-0808">Transferase</keyword>
<feature type="transmembrane region" description="Helical" evidence="7">
    <location>
        <begin position="372"/>
        <end position="395"/>
    </location>
</feature>
<sequence>MSVNDEPDENNQIFYDPVTILRPISRATNVNLDQLNFVTCLLVSFPLGYWFRKQFEGAPRTTRAAVSTGLGLLLCYFCYGRAILHLFVNIFGSYALMLAVSPKMVNKAVFAFAMGYLLFIHSYRWLYQRTYCLDVTGTMMVVVGKITLLASAIHDGMGRDPKELNSGQKRDAVQMVPSLLDYTSYCFNFQSVIVGPMSHYAAWSKFLDDAHVPVDPKTGKKANPSATALRKFEIALGFAVVYSVLAPKLPMTVTSDPEYNKLNLVFWWFWHALASMVHRLPYYFAWTISDAICNVSGFGFDGFDANQEARWSKTTNVYPFRVELGKNYKEMVDNWNVWTVAWLRRVVYERFDDKYRTFAVYITGAMWHGLSIGYYMSFLTSALFTLSAATFRRCVRHRFVDNPTYKLGYDIFGILVSKFCIGYIHYPFFMMHFWPSIFMYKKLLMAPHLIALLIYLYLPMVLTPLKKDQSVSTSEQVWLVEISVYHLHFTVVYTTENARIGRVEAAIMPCLILPTLIVG</sequence>
<evidence type="ECO:0000256" key="1">
    <source>
        <dbReference type="ARBA" id="ARBA00004141"/>
    </source>
</evidence>
<evidence type="ECO:0000313" key="9">
    <source>
        <dbReference type="Proteomes" id="UP000494206"/>
    </source>
</evidence>
<dbReference type="PANTHER" id="PTHR13906:SF11">
    <property type="entry name" value="MEMBRANE BOUND O-ACYL TRANSFERASE, MBOAT"/>
    <property type="match status" value="1"/>
</dbReference>
<feature type="transmembrane region" description="Helical" evidence="7">
    <location>
        <begin position="438"/>
        <end position="458"/>
    </location>
</feature>
<dbReference type="GO" id="GO:0030258">
    <property type="term" value="P:lipid modification"/>
    <property type="evidence" value="ECO:0007669"/>
    <property type="project" value="TreeGrafter"/>
</dbReference>
<organism evidence="8 9">
    <name type="scientific">Caenorhabditis bovis</name>
    <dbReference type="NCBI Taxonomy" id="2654633"/>
    <lineage>
        <taxon>Eukaryota</taxon>
        <taxon>Metazoa</taxon>
        <taxon>Ecdysozoa</taxon>
        <taxon>Nematoda</taxon>
        <taxon>Chromadorea</taxon>
        <taxon>Rhabditida</taxon>
        <taxon>Rhabditina</taxon>
        <taxon>Rhabditomorpha</taxon>
        <taxon>Rhabditoidea</taxon>
        <taxon>Rhabditidae</taxon>
        <taxon>Peloderinae</taxon>
        <taxon>Caenorhabditis</taxon>
    </lineage>
</organism>